<comment type="caution">
    <text evidence="8">The sequence shown here is derived from an EMBL/GenBank/DDBJ whole genome shotgun (WGS) entry which is preliminary data.</text>
</comment>
<protein>
    <submittedName>
        <fullName evidence="8">DUF1049 domain-containing protein</fullName>
    </submittedName>
    <submittedName>
        <fullName evidence="9">Putative integral membrane protein</fullName>
    </submittedName>
</protein>
<accession>A0A495K3J3</accession>
<dbReference type="Proteomes" id="UP000225108">
    <property type="component" value="Unassembled WGS sequence"/>
</dbReference>
<dbReference type="OrthoDB" id="4427099at2"/>
<feature type="transmembrane region" description="Helical" evidence="6">
    <location>
        <begin position="100"/>
        <end position="123"/>
    </location>
</feature>
<reference evidence="9 11" key="2">
    <citation type="submission" date="2018-10" db="EMBL/GenBank/DDBJ databases">
        <title>Sequencing the genomes of 1000 actinobacteria strains.</title>
        <authorList>
            <person name="Klenk H.-P."/>
        </authorList>
    </citation>
    <scope>NUCLEOTIDE SEQUENCE [LARGE SCALE GENOMIC DNA]</scope>
    <source>
        <strain evidence="9 11">DSM 44343</strain>
    </source>
</reference>
<evidence type="ECO:0000259" key="7">
    <source>
        <dbReference type="Pfam" id="PF06305"/>
    </source>
</evidence>
<proteinExistence type="predicted"/>
<dbReference type="EMBL" id="RBKV01000001">
    <property type="protein sequence ID" value="RKR95826.1"/>
    <property type="molecule type" value="Genomic_DNA"/>
</dbReference>
<accession>A0A2G3PHP6</accession>
<feature type="compositionally biased region" description="Basic and acidic residues" evidence="5">
    <location>
        <begin position="38"/>
        <end position="50"/>
    </location>
</feature>
<dbReference type="InterPro" id="IPR010445">
    <property type="entry name" value="LapA_dom"/>
</dbReference>
<sequence>MEHMTYQQPEGYPQEPAYDPATTGSAPPPDYTGSDVPAADHREEERRKALDDVKHTRTRAAWVGLIIGVLVTLVLLIFILQNLDKQQVDLFFWSVNLPLGVSLLVAAILGAVITAIIGSLRMLQVRRAVKKARP</sequence>
<evidence type="ECO:0000256" key="1">
    <source>
        <dbReference type="ARBA" id="ARBA00022475"/>
    </source>
</evidence>
<evidence type="ECO:0000256" key="4">
    <source>
        <dbReference type="ARBA" id="ARBA00023136"/>
    </source>
</evidence>
<keyword evidence="4 6" id="KW-0472">Membrane</keyword>
<dbReference type="Proteomes" id="UP000274762">
    <property type="component" value="Unassembled WGS sequence"/>
</dbReference>
<reference evidence="8 10" key="1">
    <citation type="submission" date="2017-10" db="EMBL/GenBank/DDBJ databases">
        <title>The draft genome sequence of Williamsia sp. BULT 1.1 isolated from the semi-arid grassland soils from South Africa.</title>
        <authorList>
            <person name="Kabwe M.H."/>
            <person name="Govender N."/>
            <person name="Mutseka Lunga P."/>
            <person name="Vikram S."/>
            <person name="Makhalanyane T.P."/>
        </authorList>
    </citation>
    <scope>NUCLEOTIDE SEQUENCE [LARGE SCALE GENOMIC DNA]</scope>
    <source>
        <strain evidence="8 10">BULT 1.1</strain>
    </source>
</reference>
<feature type="transmembrane region" description="Helical" evidence="6">
    <location>
        <begin position="60"/>
        <end position="80"/>
    </location>
</feature>
<dbReference type="EMBL" id="PEBD01000012">
    <property type="protein sequence ID" value="PHV64652.1"/>
    <property type="molecule type" value="Genomic_DNA"/>
</dbReference>
<feature type="region of interest" description="Disordered" evidence="5">
    <location>
        <begin position="1"/>
        <end position="50"/>
    </location>
</feature>
<keyword evidence="3 6" id="KW-1133">Transmembrane helix</keyword>
<evidence type="ECO:0000256" key="3">
    <source>
        <dbReference type="ARBA" id="ARBA00022989"/>
    </source>
</evidence>
<dbReference type="Pfam" id="PF06305">
    <property type="entry name" value="LapA_dom"/>
    <property type="match status" value="1"/>
</dbReference>
<name>A0A2G3PHP6_WILMA</name>
<keyword evidence="1" id="KW-1003">Cell membrane</keyword>
<evidence type="ECO:0000256" key="5">
    <source>
        <dbReference type="SAM" id="MobiDB-lite"/>
    </source>
</evidence>
<gene>
    <name evidence="8" type="ORF">CSW57_22925</name>
    <name evidence="9" type="ORF">DFJ75_2653</name>
</gene>
<dbReference type="GO" id="GO:0005886">
    <property type="term" value="C:plasma membrane"/>
    <property type="evidence" value="ECO:0007669"/>
    <property type="project" value="InterPro"/>
</dbReference>
<evidence type="ECO:0000313" key="8">
    <source>
        <dbReference type="EMBL" id="PHV64652.1"/>
    </source>
</evidence>
<organism evidence="8 10">
    <name type="scientific">Williamsia marianensis</name>
    <dbReference type="NCBI Taxonomy" id="85044"/>
    <lineage>
        <taxon>Bacteria</taxon>
        <taxon>Bacillati</taxon>
        <taxon>Actinomycetota</taxon>
        <taxon>Actinomycetes</taxon>
        <taxon>Mycobacteriales</taxon>
        <taxon>Nocardiaceae</taxon>
        <taxon>Williamsia</taxon>
    </lineage>
</organism>
<evidence type="ECO:0000256" key="6">
    <source>
        <dbReference type="SAM" id="Phobius"/>
    </source>
</evidence>
<keyword evidence="2 6" id="KW-0812">Transmembrane</keyword>
<evidence type="ECO:0000313" key="9">
    <source>
        <dbReference type="EMBL" id="RKR95826.1"/>
    </source>
</evidence>
<evidence type="ECO:0000313" key="11">
    <source>
        <dbReference type="Proteomes" id="UP000274762"/>
    </source>
</evidence>
<evidence type="ECO:0000256" key="2">
    <source>
        <dbReference type="ARBA" id="ARBA00022692"/>
    </source>
</evidence>
<feature type="domain" description="Lipopolysaccharide assembly protein A" evidence="7">
    <location>
        <begin position="87"/>
        <end position="133"/>
    </location>
</feature>
<evidence type="ECO:0000313" key="10">
    <source>
        <dbReference type="Proteomes" id="UP000225108"/>
    </source>
</evidence>
<dbReference type="AlphaFoldDB" id="A0A2G3PHP6"/>